<gene>
    <name evidence="1" type="ORF">BSTOLATCC_MIC5594</name>
</gene>
<dbReference type="EMBL" id="CAJZBQ010000005">
    <property type="protein sequence ID" value="CAG9311754.1"/>
    <property type="molecule type" value="Genomic_DNA"/>
</dbReference>
<proteinExistence type="predicted"/>
<organism evidence="1 2">
    <name type="scientific">Blepharisma stoltei</name>
    <dbReference type="NCBI Taxonomy" id="1481888"/>
    <lineage>
        <taxon>Eukaryota</taxon>
        <taxon>Sar</taxon>
        <taxon>Alveolata</taxon>
        <taxon>Ciliophora</taxon>
        <taxon>Postciliodesmatophora</taxon>
        <taxon>Heterotrichea</taxon>
        <taxon>Heterotrichida</taxon>
        <taxon>Blepharismidae</taxon>
        <taxon>Blepharisma</taxon>
    </lineage>
</organism>
<comment type="caution">
    <text evidence="1">The sequence shown here is derived from an EMBL/GenBank/DDBJ whole genome shotgun (WGS) entry which is preliminary data.</text>
</comment>
<keyword evidence="2" id="KW-1185">Reference proteome</keyword>
<sequence>MYLLDRIRSSEYDLKIIGKCFSWENLFGQESKEYTTFSLELSPINSTLEELIQKMLLFWMSSEKNLEKTQQENL</sequence>
<evidence type="ECO:0000313" key="1">
    <source>
        <dbReference type="EMBL" id="CAG9311754.1"/>
    </source>
</evidence>
<dbReference type="Proteomes" id="UP001162131">
    <property type="component" value="Unassembled WGS sequence"/>
</dbReference>
<protein>
    <submittedName>
        <fullName evidence="1">Uncharacterized protein</fullName>
    </submittedName>
</protein>
<evidence type="ECO:0000313" key="2">
    <source>
        <dbReference type="Proteomes" id="UP001162131"/>
    </source>
</evidence>
<accession>A0AAU9IIZ4</accession>
<reference evidence="1" key="1">
    <citation type="submission" date="2021-09" db="EMBL/GenBank/DDBJ databases">
        <authorList>
            <consortium name="AG Swart"/>
            <person name="Singh M."/>
            <person name="Singh A."/>
            <person name="Seah K."/>
            <person name="Emmerich C."/>
        </authorList>
    </citation>
    <scope>NUCLEOTIDE SEQUENCE</scope>
    <source>
        <strain evidence="1">ATCC30299</strain>
    </source>
</reference>
<dbReference type="AlphaFoldDB" id="A0AAU9IIZ4"/>
<name>A0AAU9IIZ4_9CILI</name>